<dbReference type="RefSeq" id="WP_062535205.1">
    <property type="nucleotide sequence ID" value="NZ_CP012678.1"/>
</dbReference>
<feature type="region of interest" description="Disordered" evidence="1">
    <location>
        <begin position="1"/>
        <end position="24"/>
    </location>
</feature>
<proteinExistence type="predicted"/>
<dbReference type="InterPro" id="IPR025324">
    <property type="entry name" value="DUF4230"/>
</dbReference>
<reference evidence="3 4" key="1">
    <citation type="submission" date="2015-09" db="EMBL/GenBank/DDBJ databases">
        <title>Complete genome of Psychrobacter urativorans R10.10B.</title>
        <authorList>
            <person name="See-Too W.S."/>
            <person name="Chan K.G."/>
        </authorList>
    </citation>
    <scope>NUCLEOTIDE SEQUENCE [LARGE SCALE GENOMIC DNA]</scope>
    <source>
        <strain evidence="3 4">R10.10B</strain>
    </source>
</reference>
<evidence type="ECO:0008006" key="5">
    <source>
        <dbReference type="Google" id="ProtNLM"/>
    </source>
</evidence>
<evidence type="ECO:0000256" key="1">
    <source>
        <dbReference type="SAM" id="MobiDB-lite"/>
    </source>
</evidence>
<dbReference type="Proteomes" id="UP000059847">
    <property type="component" value="Chromosome"/>
</dbReference>
<evidence type="ECO:0000256" key="2">
    <source>
        <dbReference type="SAM" id="Phobius"/>
    </source>
</evidence>
<dbReference type="KEGG" id="pur:AOC03_08850"/>
<gene>
    <name evidence="3" type="ORF">AOC03_08850</name>
</gene>
<dbReference type="Pfam" id="PF14014">
    <property type="entry name" value="DUF4230"/>
    <property type="match status" value="1"/>
</dbReference>
<evidence type="ECO:0000313" key="4">
    <source>
        <dbReference type="Proteomes" id="UP000059847"/>
    </source>
</evidence>
<feature type="transmembrane region" description="Helical" evidence="2">
    <location>
        <begin position="28"/>
        <end position="50"/>
    </location>
</feature>
<keyword evidence="4" id="KW-1185">Reference proteome</keyword>
<protein>
    <recommendedName>
        <fullName evidence="5">DUF4230 domain-containing protein</fullName>
    </recommendedName>
</protein>
<feature type="compositionally biased region" description="Polar residues" evidence="1">
    <location>
        <begin position="10"/>
        <end position="24"/>
    </location>
</feature>
<evidence type="ECO:0000313" key="3">
    <source>
        <dbReference type="EMBL" id="ALF60132.1"/>
    </source>
</evidence>
<keyword evidence="2" id="KW-0472">Membrane</keyword>
<dbReference type="OrthoDB" id="154626at2"/>
<sequence>MKTPVKHTDPNSPLSKQPKAPQNSKQPIAMSTWLLLLLSFAALAFSLYSIQDRAVEEPIKTITREGVVTKIQQLNRLQTVAFSVDTVISSQKQGSWMKLWQDEQKGLFIARGRVEAGVDLSALTPEMVQVVQPTANENTKNTNSDMPTAEGENPVATMPHINITLPQSEIFSVYLDNIEIYDWQTGAFGLMKVDPKILAQAQSMAKKEVLERACRGDVLDIALKNAQTQMQQLFSLTGAVVTVTTQGSGACQLPTAKPQS</sequence>
<accession>A0A0M4TDE5</accession>
<organism evidence="3 4">
    <name type="scientific">Psychrobacter urativorans</name>
    <dbReference type="NCBI Taxonomy" id="45610"/>
    <lineage>
        <taxon>Bacteria</taxon>
        <taxon>Pseudomonadati</taxon>
        <taxon>Pseudomonadota</taxon>
        <taxon>Gammaproteobacteria</taxon>
        <taxon>Moraxellales</taxon>
        <taxon>Moraxellaceae</taxon>
        <taxon>Psychrobacter</taxon>
    </lineage>
</organism>
<keyword evidence="2" id="KW-1133">Transmembrane helix</keyword>
<dbReference type="EMBL" id="CP012678">
    <property type="protein sequence ID" value="ALF60132.1"/>
    <property type="molecule type" value="Genomic_DNA"/>
</dbReference>
<name>A0A0M4TDE5_9GAMM</name>
<dbReference type="STRING" id="45610.AOC03_08850"/>
<dbReference type="AlphaFoldDB" id="A0A0M4TDE5"/>
<keyword evidence="2" id="KW-0812">Transmembrane</keyword>